<protein>
    <recommendedName>
        <fullName evidence="4">Autophagy protein</fullName>
    </recommendedName>
</protein>
<accession>A0ABR3W7U8</accession>
<dbReference type="EMBL" id="JAZHXJ010000635">
    <property type="protein sequence ID" value="KAL1855289.1"/>
    <property type="molecule type" value="Genomic_DNA"/>
</dbReference>
<feature type="compositionally biased region" description="Basic and acidic residues" evidence="1">
    <location>
        <begin position="16"/>
        <end position="34"/>
    </location>
</feature>
<feature type="compositionally biased region" description="Low complexity" evidence="1">
    <location>
        <begin position="1"/>
        <end position="15"/>
    </location>
</feature>
<feature type="region of interest" description="Disordered" evidence="1">
    <location>
        <begin position="1"/>
        <end position="83"/>
    </location>
</feature>
<evidence type="ECO:0008006" key="4">
    <source>
        <dbReference type="Google" id="ProtNLM"/>
    </source>
</evidence>
<feature type="compositionally biased region" description="Basic and acidic residues" evidence="1">
    <location>
        <begin position="313"/>
        <end position="325"/>
    </location>
</feature>
<keyword evidence="3" id="KW-1185">Reference proteome</keyword>
<evidence type="ECO:0000256" key="1">
    <source>
        <dbReference type="SAM" id="MobiDB-lite"/>
    </source>
</evidence>
<organism evidence="2 3">
    <name type="scientific">Phialemonium thermophilum</name>
    <dbReference type="NCBI Taxonomy" id="223376"/>
    <lineage>
        <taxon>Eukaryota</taxon>
        <taxon>Fungi</taxon>
        <taxon>Dikarya</taxon>
        <taxon>Ascomycota</taxon>
        <taxon>Pezizomycotina</taxon>
        <taxon>Sordariomycetes</taxon>
        <taxon>Sordariomycetidae</taxon>
        <taxon>Cephalothecales</taxon>
        <taxon>Cephalothecaceae</taxon>
        <taxon>Phialemonium</taxon>
    </lineage>
</organism>
<comment type="caution">
    <text evidence="2">The sequence shown here is derived from an EMBL/GenBank/DDBJ whole genome shotgun (WGS) entry which is preliminary data.</text>
</comment>
<gene>
    <name evidence="2" type="ORF">VTK73DRAFT_8587</name>
</gene>
<feature type="region of interest" description="Disordered" evidence="1">
    <location>
        <begin position="313"/>
        <end position="335"/>
    </location>
</feature>
<sequence>MGWFDSWFGSGSGESDPLRKLDPKLREFLEKESPVKFNKPSGGADAAPEGQPRTAAEYSSLATSATSTASQLPQPPKTVPSESLYPDGRYADLWKTYRPLAAVEAETKSDHEKLMDVLDGFKERKARIGKAALENCALEQLDWNKCMKSGDWTARLTMCRAEARKFERCYTMQSRLLKALGYLSTYDRPPEVDEELQMHADALYHRMLEQEAAIEAAKAEGRPVPTFAPVIPKVPVVPGAGTVAGKKAEGGQEQEFDVTQLPPELQKKFQERIEKVPEEERLAEAEAIKGELRAKAELAARVQGLWEEQAKEREARKAEGKETIGDRISALLGKR</sequence>
<evidence type="ECO:0000313" key="3">
    <source>
        <dbReference type="Proteomes" id="UP001586593"/>
    </source>
</evidence>
<evidence type="ECO:0000313" key="2">
    <source>
        <dbReference type="EMBL" id="KAL1855289.1"/>
    </source>
</evidence>
<name>A0ABR3W7U8_9PEZI</name>
<reference evidence="2 3" key="1">
    <citation type="journal article" date="2024" name="Commun. Biol.">
        <title>Comparative genomic analysis of thermophilic fungi reveals convergent evolutionary adaptations and gene losses.</title>
        <authorList>
            <person name="Steindorff A.S."/>
            <person name="Aguilar-Pontes M.V."/>
            <person name="Robinson A.J."/>
            <person name="Andreopoulos B."/>
            <person name="LaButti K."/>
            <person name="Kuo A."/>
            <person name="Mondo S."/>
            <person name="Riley R."/>
            <person name="Otillar R."/>
            <person name="Haridas S."/>
            <person name="Lipzen A."/>
            <person name="Grimwood J."/>
            <person name="Schmutz J."/>
            <person name="Clum A."/>
            <person name="Reid I.D."/>
            <person name="Moisan M.C."/>
            <person name="Butler G."/>
            <person name="Nguyen T.T.M."/>
            <person name="Dewar K."/>
            <person name="Conant G."/>
            <person name="Drula E."/>
            <person name="Henrissat B."/>
            <person name="Hansel C."/>
            <person name="Singer S."/>
            <person name="Hutchinson M.I."/>
            <person name="de Vries R.P."/>
            <person name="Natvig D.O."/>
            <person name="Powell A.J."/>
            <person name="Tsang A."/>
            <person name="Grigoriev I.V."/>
        </authorList>
    </citation>
    <scope>NUCLEOTIDE SEQUENCE [LARGE SCALE GENOMIC DNA]</scope>
    <source>
        <strain evidence="2 3">ATCC 24622</strain>
    </source>
</reference>
<feature type="compositionally biased region" description="Low complexity" evidence="1">
    <location>
        <begin position="54"/>
        <end position="70"/>
    </location>
</feature>
<dbReference type="Proteomes" id="UP001586593">
    <property type="component" value="Unassembled WGS sequence"/>
</dbReference>
<proteinExistence type="predicted"/>